<proteinExistence type="predicted"/>
<evidence type="ECO:0000313" key="2">
    <source>
        <dbReference type="Proteomes" id="UP000055048"/>
    </source>
</evidence>
<dbReference type="EMBL" id="JYDJ01003884">
    <property type="protein sequence ID" value="KRX28909.1"/>
    <property type="molecule type" value="Genomic_DNA"/>
</dbReference>
<name>A0A0V0SQ44_9BILA</name>
<comment type="caution">
    <text evidence="1">The sequence shown here is derived from an EMBL/GenBank/DDBJ whole genome shotgun (WGS) entry which is preliminary data.</text>
</comment>
<dbReference type="Proteomes" id="UP000055048">
    <property type="component" value="Unassembled WGS sequence"/>
</dbReference>
<evidence type="ECO:0000313" key="1">
    <source>
        <dbReference type="EMBL" id="KRX28909.1"/>
    </source>
</evidence>
<feature type="non-terminal residue" evidence="1">
    <location>
        <position position="1"/>
    </location>
</feature>
<protein>
    <submittedName>
        <fullName evidence="1">Uncharacterized protein</fullName>
    </submittedName>
</protein>
<gene>
    <name evidence="1" type="ORF">T05_12236</name>
</gene>
<dbReference type="AlphaFoldDB" id="A0A0V0SQ44"/>
<keyword evidence="2" id="KW-1185">Reference proteome</keyword>
<accession>A0A0V0SQ44</accession>
<reference evidence="1 2" key="1">
    <citation type="submission" date="2015-01" db="EMBL/GenBank/DDBJ databases">
        <title>Evolution of Trichinella species and genotypes.</title>
        <authorList>
            <person name="Korhonen P.K."/>
            <person name="Edoardo P."/>
            <person name="Giuseppe L.R."/>
            <person name="Gasser R.B."/>
        </authorList>
    </citation>
    <scope>NUCLEOTIDE SEQUENCE [LARGE SCALE GENOMIC DNA]</scope>
    <source>
        <strain evidence="1">ISS417</strain>
    </source>
</reference>
<organism evidence="1 2">
    <name type="scientific">Trichinella murrelli</name>
    <dbReference type="NCBI Taxonomy" id="144512"/>
    <lineage>
        <taxon>Eukaryota</taxon>
        <taxon>Metazoa</taxon>
        <taxon>Ecdysozoa</taxon>
        <taxon>Nematoda</taxon>
        <taxon>Enoplea</taxon>
        <taxon>Dorylaimia</taxon>
        <taxon>Trichinellida</taxon>
        <taxon>Trichinellidae</taxon>
        <taxon>Trichinella</taxon>
    </lineage>
</organism>
<sequence>LELPRLLAPDLPSNCSSLRLPLRNRTLIPRYPLKPW</sequence>